<evidence type="ECO:0000313" key="5">
    <source>
        <dbReference type="Proteomes" id="UP000278351"/>
    </source>
</evidence>
<dbReference type="Pfam" id="PF20434">
    <property type="entry name" value="BD-FAE"/>
    <property type="match status" value="1"/>
</dbReference>
<dbReference type="InterPro" id="IPR050300">
    <property type="entry name" value="GDXG_lipolytic_enzyme"/>
</dbReference>
<feature type="signal peptide" evidence="2">
    <location>
        <begin position="1"/>
        <end position="47"/>
    </location>
</feature>
<dbReference type="AlphaFoldDB" id="A0A3N4QCP8"/>
<dbReference type="Gene3D" id="3.40.50.1820">
    <property type="entry name" value="alpha/beta hydrolase"/>
    <property type="match status" value="1"/>
</dbReference>
<dbReference type="EMBL" id="RPDH01000002">
    <property type="protein sequence ID" value="RPE09524.1"/>
    <property type="molecule type" value="Genomic_DNA"/>
</dbReference>
<sequence length="313" mass="35145">MCRALYTRCGKRWKRRLRSVSSPVLFKKMYMRFLFFCCLLCCSLAQAQTRVSYRDSLYLDHYRPQGKPNGMSVMFIHGGGFTGGETANQKPFAEGMSKRGYNVFVISYRLYLKGSSFGCNTVTPEKLKAIRLAVEDAADAAKFILSRADSFRVNPGQFFLAGSSAGAETALQLLYNPFAAADPARFDYFKTPRFCGALIFAGALVDINTMQPANWVPMLLMHGTKDQLVPFGTASHHFCPATSQGWMMLFGSKTIYEKGKEWNKPVVLYTYNGNGHEVSNYMFREFDKMDTFMRNVVTGKKIGAKEVVGVGMK</sequence>
<evidence type="ECO:0000313" key="4">
    <source>
        <dbReference type="EMBL" id="RPE09524.1"/>
    </source>
</evidence>
<keyword evidence="1 4" id="KW-0378">Hydrolase</keyword>
<accession>A0A3N4QCP8</accession>
<dbReference type="InterPro" id="IPR049492">
    <property type="entry name" value="BD-FAE-like_dom"/>
</dbReference>
<feature type="domain" description="BD-FAE-like" evidence="3">
    <location>
        <begin position="59"/>
        <end position="171"/>
    </location>
</feature>
<evidence type="ECO:0000256" key="1">
    <source>
        <dbReference type="ARBA" id="ARBA00022801"/>
    </source>
</evidence>
<evidence type="ECO:0000256" key="2">
    <source>
        <dbReference type="SAM" id="SignalP"/>
    </source>
</evidence>
<dbReference type="Proteomes" id="UP000278351">
    <property type="component" value="Unassembled WGS sequence"/>
</dbReference>
<comment type="caution">
    <text evidence="4">The sequence shown here is derived from an EMBL/GenBank/DDBJ whole genome shotgun (WGS) entry which is preliminary data.</text>
</comment>
<dbReference type="GO" id="GO:0016787">
    <property type="term" value="F:hydrolase activity"/>
    <property type="evidence" value="ECO:0007669"/>
    <property type="project" value="UniProtKB-KW"/>
</dbReference>
<protein>
    <submittedName>
        <fullName evidence="4">Alpha/beta hydrolase</fullName>
    </submittedName>
</protein>
<keyword evidence="2" id="KW-0732">Signal</keyword>
<feature type="chain" id="PRO_5018172832" evidence="2">
    <location>
        <begin position="48"/>
        <end position="313"/>
    </location>
</feature>
<dbReference type="PANTHER" id="PTHR48081">
    <property type="entry name" value="AB HYDROLASE SUPERFAMILY PROTEIN C4A8.06C"/>
    <property type="match status" value="1"/>
</dbReference>
<keyword evidence="5" id="KW-1185">Reference proteome</keyword>
<evidence type="ECO:0000259" key="3">
    <source>
        <dbReference type="Pfam" id="PF20434"/>
    </source>
</evidence>
<dbReference type="SUPFAM" id="SSF53474">
    <property type="entry name" value="alpha/beta-Hydrolases"/>
    <property type="match status" value="1"/>
</dbReference>
<reference evidence="4 5" key="1">
    <citation type="submission" date="2018-11" db="EMBL/GenBank/DDBJ databases">
        <title>Chitinophaga lutea sp.nov., isolate from arsenic contaminated soil.</title>
        <authorList>
            <person name="Zong Y."/>
        </authorList>
    </citation>
    <scope>NUCLEOTIDE SEQUENCE [LARGE SCALE GENOMIC DNA]</scope>
    <source>
        <strain evidence="4 5">ZY74</strain>
    </source>
</reference>
<dbReference type="InterPro" id="IPR029058">
    <property type="entry name" value="AB_hydrolase_fold"/>
</dbReference>
<name>A0A3N4QCP8_9BACT</name>
<organism evidence="4 5">
    <name type="scientific">Chitinophaga lutea</name>
    <dbReference type="NCBI Taxonomy" id="2488634"/>
    <lineage>
        <taxon>Bacteria</taxon>
        <taxon>Pseudomonadati</taxon>
        <taxon>Bacteroidota</taxon>
        <taxon>Chitinophagia</taxon>
        <taxon>Chitinophagales</taxon>
        <taxon>Chitinophagaceae</taxon>
        <taxon>Chitinophaga</taxon>
    </lineage>
</organism>
<gene>
    <name evidence="4" type="ORF">EGT74_21275</name>
</gene>
<proteinExistence type="predicted"/>